<dbReference type="SUPFAM" id="SSF82771">
    <property type="entry name" value="GIY-YIG endonuclease"/>
    <property type="match status" value="1"/>
</dbReference>
<organism evidence="2 3">
    <name type="scientific">Thauera phenylacetica B4P</name>
    <dbReference type="NCBI Taxonomy" id="1234382"/>
    <lineage>
        <taxon>Bacteria</taxon>
        <taxon>Pseudomonadati</taxon>
        <taxon>Pseudomonadota</taxon>
        <taxon>Betaproteobacteria</taxon>
        <taxon>Rhodocyclales</taxon>
        <taxon>Zoogloeaceae</taxon>
        <taxon>Thauera</taxon>
    </lineage>
</organism>
<name>N6YWV2_9RHOO</name>
<dbReference type="OrthoDB" id="6822943at2"/>
<evidence type="ECO:0000313" key="3">
    <source>
        <dbReference type="Proteomes" id="UP000013047"/>
    </source>
</evidence>
<reference evidence="2 3" key="1">
    <citation type="submission" date="2012-09" db="EMBL/GenBank/DDBJ databases">
        <title>Draft Genome Sequences of 6 Strains from Genus Thauera.</title>
        <authorList>
            <person name="Liu B."/>
            <person name="Shapleigh J.P."/>
            <person name="Frostegard A.H."/>
        </authorList>
    </citation>
    <scope>NUCLEOTIDE SEQUENCE [LARGE SCALE GENOMIC DNA]</scope>
    <source>
        <strain evidence="2 3">B4P</strain>
    </source>
</reference>
<keyword evidence="3" id="KW-1185">Reference proteome</keyword>
<evidence type="ECO:0000313" key="2">
    <source>
        <dbReference type="EMBL" id="ENO98756.1"/>
    </source>
</evidence>
<proteinExistence type="predicted"/>
<gene>
    <name evidence="2" type="ORF">C667_02493</name>
</gene>
<protein>
    <recommendedName>
        <fullName evidence="1">GIY-YIG domain-containing protein</fullName>
    </recommendedName>
</protein>
<dbReference type="CDD" id="cd00719">
    <property type="entry name" value="GIY-YIG_SF"/>
    <property type="match status" value="1"/>
</dbReference>
<dbReference type="Pfam" id="PF01541">
    <property type="entry name" value="GIY-YIG"/>
    <property type="match status" value="1"/>
</dbReference>
<accession>N6YWV2</accession>
<dbReference type="RefSeq" id="WP_004356372.1">
    <property type="nucleotide sequence ID" value="NZ_AMXF01000006.1"/>
</dbReference>
<comment type="caution">
    <text evidence="2">The sequence shown here is derived from an EMBL/GenBank/DDBJ whole genome shotgun (WGS) entry which is preliminary data.</text>
</comment>
<dbReference type="AlphaFoldDB" id="N6YWV2"/>
<evidence type="ECO:0000259" key="1">
    <source>
        <dbReference type="PROSITE" id="PS50164"/>
    </source>
</evidence>
<dbReference type="PROSITE" id="PS50164">
    <property type="entry name" value="GIY_YIG"/>
    <property type="match status" value="1"/>
</dbReference>
<sequence>MTMKATLQAAISSGQINSKQELLERAEALGLTVTRNGRDYIGLLGPDGKRFRIRFAFAGGAFPTRPECSIDTGAVPVIRSRGYWIYALTAHSRNGERKACYIGQTVNLKRRFREHLRRHRPGHASFALFEWAVREQAEVRATVLSWVDGDQSYASRFEGYWLRLAVEAGFEAPDAHNWGRLPQPENPTGQPNRWPAMEVFAASLPLLELVERGITPVELFVASRTPL</sequence>
<feature type="domain" description="GIY-YIG" evidence="1">
    <location>
        <begin position="81"/>
        <end position="172"/>
    </location>
</feature>
<dbReference type="InterPro" id="IPR035901">
    <property type="entry name" value="GIY-YIG_endonuc_sf"/>
</dbReference>
<dbReference type="Gene3D" id="3.40.1440.10">
    <property type="entry name" value="GIY-YIG endonuclease"/>
    <property type="match status" value="1"/>
</dbReference>
<dbReference type="EMBL" id="AMXF01000006">
    <property type="protein sequence ID" value="ENO98756.1"/>
    <property type="molecule type" value="Genomic_DNA"/>
</dbReference>
<dbReference type="Proteomes" id="UP000013047">
    <property type="component" value="Unassembled WGS sequence"/>
</dbReference>
<dbReference type="InterPro" id="IPR000305">
    <property type="entry name" value="GIY-YIG_endonuc"/>
</dbReference>